<evidence type="ECO:0000256" key="1">
    <source>
        <dbReference type="SAM" id="MobiDB-lite"/>
    </source>
</evidence>
<dbReference type="EMBL" id="ML179888">
    <property type="protein sequence ID" value="THU80611.1"/>
    <property type="molecule type" value="Genomic_DNA"/>
</dbReference>
<organism evidence="2 3">
    <name type="scientific">Dendrothele bispora (strain CBS 962.96)</name>
    <dbReference type="NCBI Taxonomy" id="1314807"/>
    <lineage>
        <taxon>Eukaryota</taxon>
        <taxon>Fungi</taxon>
        <taxon>Dikarya</taxon>
        <taxon>Basidiomycota</taxon>
        <taxon>Agaricomycotina</taxon>
        <taxon>Agaricomycetes</taxon>
        <taxon>Agaricomycetidae</taxon>
        <taxon>Agaricales</taxon>
        <taxon>Agaricales incertae sedis</taxon>
        <taxon>Dendrothele</taxon>
    </lineage>
</organism>
<feature type="compositionally biased region" description="Basic residues" evidence="1">
    <location>
        <begin position="1"/>
        <end position="10"/>
    </location>
</feature>
<dbReference type="Proteomes" id="UP000297245">
    <property type="component" value="Unassembled WGS sequence"/>
</dbReference>
<dbReference type="AlphaFoldDB" id="A0A4S8KXN6"/>
<reference evidence="2 3" key="1">
    <citation type="journal article" date="2019" name="Nat. Ecol. Evol.">
        <title>Megaphylogeny resolves global patterns of mushroom evolution.</title>
        <authorList>
            <person name="Varga T."/>
            <person name="Krizsan K."/>
            <person name="Foldi C."/>
            <person name="Dima B."/>
            <person name="Sanchez-Garcia M."/>
            <person name="Sanchez-Ramirez S."/>
            <person name="Szollosi G.J."/>
            <person name="Szarkandi J.G."/>
            <person name="Papp V."/>
            <person name="Albert L."/>
            <person name="Andreopoulos W."/>
            <person name="Angelini C."/>
            <person name="Antonin V."/>
            <person name="Barry K.W."/>
            <person name="Bougher N.L."/>
            <person name="Buchanan P."/>
            <person name="Buyck B."/>
            <person name="Bense V."/>
            <person name="Catcheside P."/>
            <person name="Chovatia M."/>
            <person name="Cooper J."/>
            <person name="Damon W."/>
            <person name="Desjardin D."/>
            <person name="Finy P."/>
            <person name="Geml J."/>
            <person name="Haridas S."/>
            <person name="Hughes K."/>
            <person name="Justo A."/>
            <person name="Karasinski D."/>
            <person name="Kautmanova I."/>
            <person name="Kiss B."/>
            <person name="Kocsube S."/>
            <person name="Kotiranta H."/>
            <person name="LaButti K.M."/>
            <person name="Lechner B.E."/>
            <person name="Liimatainen K."/>
            <person name="Lipzen A."/>
            <person name="Lukacs Z."/>
            <person name="Mihaltcheva S."/>
            <person name="Morgado L.N."/>
            <person name="Niskanen T."/>
            <person name="Noordeloos M.E."/>
            <person name="Ohm R.A."/>
            <person name="Ortiz-Santana B."/>
            <person name="Ovrebo C."/>
            <person name="Racz N."/>
            <person name="Riley R."/>
            <person name="Savchenko A."/>
            <person name="Shiryaev A."/>
            <person name="Soop K."/>
            <person name="Spirin V."/>
            <person name="Szebenyi C."/>
            <person name="Tomsovsky M."/>
            <person name="Tulloss R.E."/>
            <person name="Uehling J."/>
            <person name="Grigoriev I.V."/>
            <person name="Vagvolgyi C."/>
            <person name="Papp T."/>
            <person name="Martin F.M."/>
            <person name="Miettinen O."/>
            <person name="Hibbett D.S."/>
            <person name="Nagy L.G."/>
        </authorList>
    </citation>
    <scope>NUCLEOTIDE SEQUENCE [LARGE SCALE GENOMIC DNA]</scope>
    <source>
        <strain evidence="2 3">CBS 962.96</strain>
    </source>
</reference>
<keyword evidence="3" id="KW-1185">Reference proteome</keyword>
<gene>
    <name evidence="2" type="ORF">K435DRAFT_874206</name>
</gene>
<sequence>MSGRSRKRGPPTKFPPGSPSKRAPKAKKRKQEALDARASGEIPAKTRSRTRDGGPQSRKPWKKSKKTSMFKWQCLEPLESIARESYLSKQYPDLPPDIVPDFKQAITVVHELDELLRGIDLETFSIPQYPQAPSVVNQWAQGCNRGSFIRTGEKFLEKNCETLDKWLAGLKFGRVEGLTDEEILGEVWFKPRGQGLAHVLWALRMSLRGHKSRDSEKIPDFILETLSGIQKVVQRIKDSEMIMQDYKKVLVIPRDFVEGSSGAGSASV</sequence>
<feature type="region of interest" description="Disordered" evidence="1">
    <location>
        <begin position="1"/>
        <end position="65"/>
    </location>
</feature>
<proteinExistence type="predicted"/>
<accession>A0A4S8KXN6</accession>
<evidence type="ECO:0000313" key="2">
    <source>
        <dbReference type="EMBL" id="THU80611.1"/>
    </source>
</evidence>
<protein>
    <submittedName>
        <fullName evidence="2">Uncharacterized protein</fullName>
    </submittedName>
</protein>
<name>A0A4S8KXN6_DENBC</name>
<evidence type="ECO:0000313" key="3">
    <source>
        <dbReference type="Proteomes" id="UP000297245"/>
    </source>
</evidence>